<name>A0A0C9M3I7_SPHPI</name>
<feature type="transmembrane region" description="Helical" evidence="1">
    <location>
        <begin position="189"/>
        <end position="207"/>
    </location>
</feature>
<feature type="transmembrane region" description="Helical" evidence="1">
    <location>
        <begin position="20"/>
        <end position="45"/>
    </location>
</feature>
<feature type="transmembrane region" description="Helical" evidence="1">
    <location>
        <begin position="100"/>
        <end position="128"/>
    </location>
</feature>
<dbReference type="AlphaFoldDB" id="A0A0C9M3I7"/>
<feature type="transmembrane region" description="Helical" evidence="1">
    <location>
        <begin position="134"/>
        <end position="156"/>
    </location>
</feature>
<evidence type="ECO:0000256" key="1">
    <source>
        <dbReference type="SAM" id="Phobius"/>
    </source>
</evidence>
<feature type="transmembrane region" description="Helical" evidence="1">
    <location>
        <begin position="418"/>
        <end position="439"/>
    </location>
</feature>
<feature type="transmembrane region" description="Helical" evidence="1">
    <location>
        <begin position="163"/>
        <end position="183"/>
    </location>
</feature>
<feature type="transmembrane region" description="Helical" evidence="1">
    <location>
        <begin position="394"/>
        <end position="412"/>
    </location>
</feature>
<dbReference type="RefSeq" id="WP_007404808.1">
    <property type="nucleotide sequence ID" value="NZ_BBJS01000037.1"/>
</dbReference>
<accession>A0A0C9M3I7</accession>
<keyword evidence="1" id="KW-0812">Transmembrane</keyword>
<feature type="transmembrane region" description="Helical" evidence="1">
    <location>
        <begin position="371"/>
        <end position="387"/>
    </location>
</feature>
<organism evidence="2 3">
    <name type="scientific">Sphingomonas paucimobilis NBRC 13935</name>
    <dbReference type="NCBI Taxonomy" id="1219050"/>
    <lineage>
        <taxon>Bacteria</taxon>
        <taxon>Pseudomonadati</taxon>
        <taxon>Pseudomonadota</taxon>
        <taxon>Alphaproteobacteria</taxon>
        <taxon>Sphingomonadales</taxon>
        <taxon>Sphingomonadaceae</taxon>
        <taxon>Sphingomonas</taxon>
    </lineage>
</organism>
<keyword evidence="1" id="KW-0472">Membrane</keyword>
<comment type="caution">
    <text evidence="2">The sequence shown here is derived from an EMBL/GenBank/DDBJ whole genome shotgun (WGS) entry which is preliminary data.</text>
</comment>
<reference evidence="2 3" key="1">
    <citation type="submission" date="2014-08" db="EMBL/GenBank/DDBJ databases">
        <title>Whole genome shotgun sequence of Sphingomonas paucimobilis NBRC 13935.</title>
        <authorList>
            <person name="Hosoyama A."/>
            <person name="Hashimoto M."/>
            <person name="Hosoyama Y."/>
            <person name="Noguchi M."/>
            <person name="Uohara A."/>
            <person name="Ohji S."/>
            <person name="Katano-Makiyama Y."/>
            <person name="Ichikawa N."/>
            <person name="Kimura A."/>
            <person name="Yamazoe A."/>
            <person name="Fujita N."/>
        </authorList>
    </citation>
    <scope>NUCLEOTIDE SEQUENCE [LARGE SCALE GENOMIC DNA]</scope>
    <source>
        <strain evidence="2 3">NBRC 13935</strain>
    </source>
</reference>
<dbReference type="InterPro" id="IPR031617">
    <property type="entry name" value="PelG"/>
</dbReference>
<sequence length="465" mass="48411">MAGIGFQLARMAREGGVGGIAGAALHGAFISAGPWLVTAIAMAAFERWTPGAMAGGDAMMVHSVLIYAFSLSALAAGPIAILAIRLMADRLFARDVGGVPGILLVALAGGGVLALVLGAGVFGVWAALPLVPAAWASLLLAWLTQIWIAAPLLTALRRYRAVPLAYLLGVGGAAACLACVGHLGGTWVLASVTGGAGLTLAAVLVLLRRHFTAPAIMPTRDLIGWRLALIIAMAGLTGAVAIWVDKWLLWAGPDSVQTLGRLRLNPINDAGSFLGLLTMVPGLTLILIVGETRFDRAFGDLMARCTGTSTLARIEEARAELIETLFDGLRLLVLIQALVAALAWVLAVPLFELIGADPRGIFAFRHTSAGAVFHLVAIGATVVLSYYDLFARVVLIWASFALASALATWMQWDAGLAAFGWGYMAGAVVGASVGIAMVAESTFRLVYLLFVGNNPAVVGREGRWA</sequence>
<evidence type="ECO:0000313" key="3">
    <source>
        <dbReference type="Proteomes" id="UP000032025"/>
    </source>
</evidence>
<feature type="transmembrane region" description="Helical" evidence="1">
    <location>
        <begin position="227"/>
        <end position="250"/>
    </location>
</feature>
<feature type="transmembrane region" description="Helical" evidence="1">
    <location>
        <begin position="65"/>
        <end position="88"/>
    </location>
</feature>
<keyword evidence="3" id="KW-1185">Reference proteome</keyword>
<gene>
    <name evidence="2" type="ORF">SP6_37_00070</name>
</gene>
<evidence type="ECO:0000313" key="2">
    <source>
        <dbReference type="EMBL" id="GAN14400.1"/>
    </source>
</evidence>
<feature type="transmembrane region" description="Helical" evidence="1">
    <location>
        <begin position="270"/>
        <end position="289"/>
    </location>
</feature>
<dbReference type="Proteomes" id="UP000032025">
    <property type="component" value="Unassembled WGS sequence"/>
</dbReference>
<dbReference type="GeneID" id="78527873"/>
<dbReference type="EMBL" id="BBJS01000037">
    <property type="protein sequence ID" value="GAN14400.1"/>
    <property type="molecule type" value="Genomic_DNA"/>
</dbReference>
<protein>
    <submittedName>
        <fullName evidence="2">DNA, contig: SP637</fullName>
    </submittedName>
</protein>
<feature type="transmembrane region" description="Helical" evidence="1">
    <location>
        <begin position="331"/>
        <end position="351"/>
    </location>
</feature>
<proteinExistence type="predicted"/>
<dbReference type="Pfam" id="PF16933">
    <property type="entry name" value="PelG"/>
    <property type="match status" value="1"/>
</dbReference>
<keyword evidence="1" id="KW-1133">Transmembrane helix</keyword>